<gene>
    <name evidence="2" type="ORF">ELD05_11410</name>
</gene>
<feature type="transmembrane region" description="Helical" evidence="1">
    <location>
        <begin position="69"/>
        <end position="89"/>
    </location>
</feature>
<dbReference type="PANTHER" id="PTHR43471">
    <property type="entry name" value="ABC TRANSPORTER PERMEASE"/>
    <property type="match status" value="1"/>
</dbReference>
<feature type="transmembrane region" description="Helical" evidence="1">
    <location>
        <begin position="30"/>
        <end position="49"/>
    </location>
</feature>
<dbReference type="GO" id="GO:0005886">
    <property type="term" value="C:plasma membrane"/>
    <property type="evidence" value="ECO:0007669"/>
    <property type="project" value="UniProtKB-SubCell"/>
</dbReference>
<name>A0A3T0D7T2_9FIRM</name>
<dbReference type="Proteomes" id="UP000282930">
    <property type="component" value="Chromosome"/>
</dbReference>
<dbReference type="Pfam" id="PF12679">
    <property type="entry name" value="ABC2_membrane_2"/>
    <property type="match status" value="1"/>
</dbReference>
<feature type="transmembrane region" description="Helical" evidence="1">
    <location>
        <begin position="127"/>
        <end position="144"/>
    </location>
</feature>
<evidence type="ECO:0000256" key="1">
    <source>
        <dbReference type="SAM" id="Phobius"/>
    </source>
</evidence>
<dbReference type="RefSeq" id="WP_127352523.1">
    <property type="nucleotide sequence ID" value="NZ_CP034791.1"/>
</dbReference>
<feature type="transmembrane region" description="Helical" evidence="1">
    <location>
        <begin position="262"/>
        <end position="282"/>
    </location>
</feature>
<accession>A0A3T0D7T2</accession>
<evidence type="ECO:0000313" key="3">
    <source>
        <dbReference type="Proteomes" id="UP000282930"/>
    </source>
</evidence>
<organism evidence="2 3">
    <name type="scientific">Caldicellulosiruptor changbaiensis</name>
    <dbReference type="NCBI Taxonomy" id="1222016"/>
    <lineage>
        <taxon>Bacteria</taxon>
        <taxon>Bacillati</taxon>
        <taxon>Bacillota</taxon>
        <taxon>Bacillota incertae sedis</taxon>
        <taxon>Caldicellulosiruptorales</taxon>
        <taxon>Caldicellulosiruptoraceae</taxon>
        <taxon>Caldicellulosiruptor</taxon>
    </lineage>
</organism>
<feature type="transmembrane region" description="Helical" evidence="1">
    <location>
        <begin position="183"/>
        <end position="210"/>
    </location>
</feature>
<keyword evidence="1" id="KW-0812">Transmembrane</keyword>
<keyword evidence="1" id="KW-1133">Transmembrane helix</keyword>
<dbReference type="KEGG" id="ccha:ELD05_11410"/>
<keyword evidence="1" id="KW-0472">Membrane</keyword>
<dbReference type="GO" id="GO:0140359">
    <property type="term" value="F:ABC-type transporter activity"/>
    <property type="evidence" value="ECO:0007669"/>
    <property type="project" value="InterPro"/>
</dbReference>
<dbReference type="AlphaFoldDB" id="A0A3T0D7T2"/>
<keyword evidence="3" id="KW-1185">Reference proteome</keyword>
<protein>
    <submittedName>
        <fullName evidence="2">ABC transporter</fullName>
    </submittedName>
</protein>
<reference evidence="2 3" key="1">
    <citation type="submission" date="2018-12" db="EMBL/GenBank/DDBJ databases">
        <title>Genome sequence from the cellulolytic species, Caldicellulosiruptor changbaiensis.</title>
        <authorList>
            <person name="Blumer-Schuette S.E."/>
            <person name="Mendoza C."/>
        </authorList>
    </citation>
    <scope>NUCLEOTIDE SEQUENCE [LARGE SCALE GENOMIC DNA]</scope>
    <source>
        <strain evidence="2 3">CBS-Z</strain>
    </source>
</reference>
<proteinExistence type="predicted"/>
<feature type="transmembrane region" description="Helical" evidence="1">
    <location>
        <begin position="156"/>
        <end position="177"/>
    </location>
</feature>
<evidence type="ECO:0000313" key="2">
    <source>
        <dbReference type="EMBL" id="AZT91187.1"/>
    </source>
</evidence>
<sequence>MQKIKRFLRSIFANPIVTKEIKQRTRSMKFALTLAGWLLLITVFSFIFLKNFAKEFVEVEIYKTNAIGFQIFLIILLIAFFGMLMVILTSQAIAKERENQTLDILLSTTMSNFEIVIGKMIAAAGEVIILFFATFPVYALLYLYGLMKFQDILGMFVYIFVLILFYGSLGLLMSTILKRSIGATVVVIVFVVVVVLISYISVVALSDVISALPSQPPRKADLIKLLLTSLSPLFALVEYIFTQIGRSDLFFTYSYKVKGYQVHFLLCLIGTFINIALSSYFLNPLRRGFFRKDTRAKGV</sequence>
<dbReference type="EMBL" id="CP034791">
    <property type="protein sequence ID" value="AZT91187.1"/>
    <property type="molecule type" value="Genomic_DNA"/>
</dbReference>